<evidence type="ECO:0000313" key="1">
    <source>
        <dbReference type="EMBL" id="CAG6492066.1"/>
    </source>
</evidence>
<accession>A0A8D8CK58</accession>
<dbReference type="EMBL" id="HBUE01120134">
    <property type="protein sequence ID" value="CAG6492066.1"/>
    <property type="molecule type" value="Transcribed_RNA"/>
</dbReference>
<reference evidence="1" key="1">
    <citation type="submission" date="2021-05" db="EMBL/GenBank/DDBJ databases">
        <authorList>
            <person name="Alioto T."/>
            <person name="Alioto T."/>
            <person name="Gomez Garrido J."/>
        </authorList>
    </citation>
    <scope>NUCLEOTIDE SEQUENCE</scope>
</reference>
<proteinExistence type="predicted"/>
<organism evidence="1">
    <name type="scientific">Culex pipiens</name>
    <name type="common">House mosquito</name>
    <dbReference type="NCBI Taxonomy" id="7175"/>
    <lineage>
        <taxon>Eukaryota</taxon>
        <taxon>Metazoa</taxon>
        <taxon>Ecdysozoa</taxon>
        <taxon>Arthropoda</taxon>
        <taxon>Hexapoda</taxon>
        <taxon>Insecta</taxon>
        <taxon>Pterygota</taxon>
        <taxon>Neoptera</taxon>
        <taxon>Endopterygota</taxon>
        <taxon>Diptera</taxon>
        <taxon>Nematocera</taxon>
        <taxon>Culicoidea</taxon>
        <taxon>Culicidae</taxon>
        <taxon>Culicinae</taxon>
        <taxon>Culicini</taxon>
        <taxon>Culex</taxon>
        <taxon>Culex</taxon>
    </lineage>
</organism>
<protein>
    <submittedName>
        <fullName evidence="1">(northern house mosquito) hypothetical protein</fullName>
    </submittedName>
</protein>
<name>A0A8D8CK58_CULPI</name>
<sequence length="106" mass="11847">MPVIGIVRGRRGRHFLTSTQPMLIVISTTCSSGQCCTSRHTIVGVDVPLSAVSRISKFEKRDVSDGIFTPSLLNEERNRWQRAHQQHRLRPRLFGGGVFNGRTTTA</sequence>
<dbReference type="AlphaFoldDB" id="A0A8D8CK58"/>